<sequence>MILISTDSSHCALSSHCICCAQNLPLPPATSCYLPLPPATSCYLPMPRPSKRKLCNKKAGSMSAEAKKRRHLAASTEDETQTMPQHSGASDSDSDLESDSDKEVELSDPDDDILEIKQPTLGWAHAERQLPGYSKTNTGKTRQSKWYQKQKKKEQAKEKEQLQATYGDISRWFNPSGSTPFPLQAAPTLLDALSPSWLLPPPSSSPIPSTGNANLDFEQTFLRTDKLTTEIHDLEDWLKKKKKKVTGDWLKRVQGIIGLLRFHGSNSSGYNRAEPAKRRQDWIKYSVSVALSLGKGQKYAQALRRWERDWVEIRTPPPCPQRGRHVKRVSLFNDEGVSTRTSLIAYPLSLS</sequence>
<reference evidence="2 3" key="1">
    <citation type="submission" date="2019-09" db="EMBL/GenBank/DDBJ databases">
        <title>Draft genome of the ectomycorrhizal ascomycete Sphaerosporella brunnea.</title>
        <authorList>
            <consortium name="DOE Joint Genome Institute"/>
            <person name="Benucci G.M."/>
            <person name="Marozzi G."/>
            <person name="Antonielli L."/>
            <person name="Sanchez S."/>
            <person name="Marco P."/>
            <person name="Wang X."/>
            <person name="Falini L.B."/>
            <person name="Barry K."/>
            <person name="Haridas S."/>
            <person name="Lipzen A."/>
            <person name="Labutti K."/>
            <person name="Grigoriev I.V."/>
            <person name="Murat C."/>
            <person name="Martin F."/>
            <person name="Albertini E."/>
            <person name="Donnini D."/>
            <person name="Bonito G."/>
        </authorList>
    </citation>
    <scope>NUCLEOTIDE SEQUENCE [LARGE SCALE GENOMIC DNA]</scope>
    <source>
        <strain evidence="2 3">Sb_GMNB300</strain>
    </source>
</reference>
<evidence type="ECO:0000256" key="1">
    <source>
        <dbReference type="SAM" id="MobiDB-lite"/>
    </source>
</evidence>
<name>A0A5J5F5R0_9PEZI</name>
<evidence type="ECO:0000313" key="2">
    <source>
        <dbReference type="EMBL" id="KAA8912011.1"/>
    </source>
</evidence>
<accession>A0A5J5F5R0</accession>
<feature type="region of interest" description="Disordered" evidence="1">
    <location>
        <begin position="53"/>
        <end position="113"/>
    </location>
</feature>
<comment type="caution">
    <text evidence="2">The sequence shown here is derived from an EMBL/GenBank/DDBJ whole genome shotgun (WGS) entry which is preliminary data.</text>
</comment>
<feature type="region of interest" description="Disordered" evidence="1">
    <location>
        <begin position="125"/>
        <end position="161"/>
    </location>
</feature>
<evidence type="ECO:0000313" key="3">
    <source>
        <dbReference type="Proteomes" id="UP000326924"/>
    </source>
</evidence>
<dbReference type="Proteomes" id="UP000326924">
    <property type="component" value="Unassembled WGS sequence"/>
</dbReference>
<dbReference type="AlphaFoldDB" id="A0A5J5F5R0"/>
<dbReference type="InParanoid" id="A0A5J5F5R0"/>
<keyword evidence="3" id="KW-1185">Reference proteome</keyword>
<dbReference type="EMBL" id="VXIS01000029">
    <property type="protein sequence ID" value="KAA8912011.1"/>
    <property type="molecule type" value="Genomic_DNA"/>
</dbReference>
<organism evidence="2 3">
    <name type="scientific">Sphaerosporella brunnea</name>
    <dbReference type="NCBI Taxonomy" id="1250544"/>
    <lineage>
        <taxon>Eukaryota</taxon>
        <taxon>Fungi</taxon>
        <taxon>Dikarya</taxon>
        <taxon>Ascomycota</taxon>
        <taxon>Pezizomycotina</taxon>
        <taxon>Pezizomycetes</taxon>
        <taxon>Pezizales</taxon>
        <taxon>Pyronemataceae</taxon>
        <taxon>Sphaerosporella</taxon>
    </lineage>
</organism>
<protein>
    <submittedName>
        <fullName evidence="2">Uncharacterized protein</fullName>
    </submittedName>
</protein>
<proteinExistence type="predicted"/>
<gene>
    <name evidence="2" type="ORF">FN846DRAFT_887436</name>
</gene>